<reference evidence="6" key="1">
    <citation type="submission" date="2019-10" db="EMBL/GenBank/DDBJ databases">
        <authorList>
            <person name="Zhang R."/>
            <person name="Pan Y."/>
            <person name="Wang J."/>
            <person name="Ma R."/>
            <person name="Yu S."/>
        </authorList>
    </citation>
    <scope>NUCLEOTIDE SEQUENCE</scope>
    <source>
        <strain evidence="6">LA-IB0</strain>
        <tissue evidence="6">Leaf</tissue>
    </source>
</reference>
<dbReference type="GO" id="GO:0000785">
    <property type="term" value="C:chromatin"/>
    <property type="evidence" value="ECO:0007669"/>
    <property type="project" value="TreeGrafter"/>
</dbReference>
<dbReference type="GO" id="GO:0005634">
    <property type="term" value="C:nucleus"/>
    <property type="evidence" value="ECO:0007669"/>
    <property type="project" value="UniProtKB-SubCell"/>
</dbReference>
<evidence type="ECO:0000256" key="5">
    <source>
        <dbReference type="SAM" id="MobiDB-lite"/>
    </source>
</evidence>
<evidence type="ECO:0000256" key="3">
    <source>
        <dbReference type="ARBA" id="ARBA00023204"/>
    </source>
</evidence>
<gene>
    <name evidence="6" type="ORF">BUALT_Bualt03G0221600</name>
</gene>
<keyword evidence="2" id="KW-0227">DNA damage</keyword>
<keyword evidence="4" id="KW-0539">Nucleus</keyword>
<dbReference type="PANTHER" id="PTHR12663:SF3">
    <property type="entry name" value="SISTER CHROMATID COHESION PROTEIN PDS5 HOMOLOG C"/>
    <property type="match status" value="1"/>
</dbReference>
<dbReference type="AlphaFoldDB" id="A0AAV6XY10"/>
<name>A0AAV6XY10_9LAMI</name>
<evidence type="ECO:0000256" key="1">
    <source>
        <dbReference type="ARBA" id="ARBA00004123"/>
    </source>
</evidence>
<dbReference type="EMBL" id="WHWC01000003">
    <property type="protein sequence ID" value="KAG8387133.1"/>
    <property type="molecule type" value="Genomic_DNA"/>
</dbReference>
<organism evidence="6 7">
    <name type="scientific">Buddleja alternifolia</name>
    <dbReference type="NCBI Taxonomy" id="168488"/>
    <lineage>
        <taxon>Eukaryota</taxon>
        <taxon>Viridiplantae</taxon>
        <taxon>Streptophyta</taxon>
        <taxon>Embryophyta</taxon>
        <taxon>Tracheophyta</taxon>
        <taxon>Spermatophyta</taxon>
        <taxon>Magnoliopsida</taxon>
        <taxon>eudicotyledons</taxon>
        <taxon>Gunneridae</taxon>
        <taxon>Pentapetalae</taxon>
        <taxon>asterids</taxon>
        <taxon>lamiids</taxon>
        <taxon>Lamiales</taxon>
        <taxon>Scrophulariaceae</taxon>
        <taxon>Buddlejeae</taxon>
        <taxon>Buddleja</taxon>
    </lineage>
</organism>
<proteinExistence type="predicted"/>
<evidence type="ECO:0000256" key="2">
    <source>
        <dbReference type="ARBA" id="ARBA00022763"/>
    </source>
</evidence>
<dbReference type="PANTHER" id="PTHR12663">
    <property type="entry name" value="ANDROGEN INDUCED INHIBITOR OF PROLIFERATION AS3 / PDS5-RELATED"/>
    <property type="match status" value="1"/>
</dbReference>
<dbReference type="Pfam" id="PF20168">
    <property type="entry name" value="PDS5"/>
    <property type="match status" value="1"/>
</dbReference>
<keyword evidence="7" id="KW-1185">Reference proteome</keyword>
<comment type="caution">
    <text evidence="6">The sequence shown here is derived from an EMBL/GenBank/DDBJ whole genome shotgun (WGS) entry which is preliminary data.</text>
</comment>
<comment type="subcellular location">
    <subcellularLocation>
        <location evidence="1">Nucleus</location>
    </subcellularLocation>
</comment>
<dbReference type="InterPro" id="IPR039776">
    <property type="entry name" value="Pds5"/>
</dbReference>
<evidence type="ECO:0000313" key="7">
    <source>
        <dbReference type="Proteomes" id="UP000826271"/>
    </source>
</evidence>
<feature type="region of interest" description="Disordered" evidence="5">
    <location>
        <begin position="235"/>
        <end position="278"/>
    </location>
</feature>
<evidence type="ECO:0000256" key="4">
    <source>
        <dbReference type="ARBA" id="ARBA00023242"/>
    </source>
</evidence>
<accession>A0AAV6XY10</accession>
<evidence type="ECO:0000313" key="6">
    <source>
        <dbReference type="EMBL" id="KAG8387133.1"/>
    </source>
</evidence>
<sequence length="278" mass="30676">MQTALSPLMKALVAEELVKHSDNDVKVGVASCISEITRITAPDAPYDDEKMKDVFQLIVLSFQDLSNTSSRSHGKRVTILETMAKVRSCVIMLDLECDQMIIEIFQHFVQAIGVYHTEGIFAPMETIMTLVLEESEDISSDVLNPILATSKRSNEAVMPISLDLNSGKIRCSNENIFADQSVAKGGIKKTNIQENDPAVISPKSTESNGINHAETEETMSDANYPNKAYFDHKLDPGAMSKTKSNDLSGQEPVKLEAKPEHEEAQHVQYTMRSGLNSN</sequence>
<keyword evidence="3" id="KW-0234">DNA repair</keyword>
<feature type="compositionally biased region" description="Polar residues" evidence="5">
    <location>
        <begin position="267"/>
        <end position="278"/>
    </location>
</feature>
<dbReference type="Proteomes" id="UP000826271">
    <property type="component" value="Unassembled WGS sequence"/>
</dbReference>
<dbReference type="GO" id="GO:0007064">
    <property type="term" value="P:mitotic sister chromatid cohesion"/>
    <property type="evidence" value="ECO:0007669"/>
    <property type="project" value="InterPro"/>
</dbReference>
<feature type="compositionally biased region" description="Basic and acidic residues" evidence="5">
    <location>
        <begin position="253"/>
        <end position="265"/>
    </location>
</feature>
<protein>
    <submittedName>
        <fullName evidence="6">Uncharacterized protein</fullName>
    </submittedName>
</protein>
<dbReference type="GO" id="GO:0006281">
    <property type="term" value="P:DNA repair"/>
    <property type="evidence" value="ECO:0007669"/>
    <property type="project" value="UniProtKB-KW"/>
</dbReference>